<evidence type="ECO:0000313" key="4">
    <source>
        <dbReference type="Proteomes" id="UP000188342"/>
    </source>
</evidence>
<dbReference type="Proteomes" id="UP000188342">
    <property type="component" value="Unassembled WGS sequence"/>
</dbReference>
<accession>A0A1R4K3F9</accession>
<dbReference type="CDD" id="cd04301">
    <property type="entry name" value="NAT_SF"/>
    <property type="match status" value="1"/>
</dbReference>
<feature type="domain" description="N-acetyltransferase" evidence="2">
    <location>
        <begin position="6"/>
        <end position="92"/>
    </location>
</feature>
<dbReference type="Pfam" id="PF14542">
    <property type="entry name" value="Acetyltransf_CG"/>
    <property type="match status" value="1"/>
</dbReference>
<dbReference type="PROSITE" id="PS51186">
    <property type="entry name" value="GNAT"/>
    <property type="match status" value="1"/>
</dbReference>
<evidence type="ECO:0000313" key="3">
    <source>
        <dbReference type="EMBL" id="SJN38553.1"/>
    </source>
</evidence>
<dbReference type="GO" id="GO:0016747">
    <property type="term" value="F:acyltransferase activity, transferring groups other than amino-acyl groups"/>
    <property type="evidence" value="ECO:0007669"/>
    <property type="project" value="InterPro"/>
</dbReference>
<dbReference type="OrthoDB" id="5405911at2"/>
<gene>
    <name evidence="3" type="ORF">FM114_11040</name>
</gene>
<organism evidence="3 4">
    <name type="scientific">Luteococcus japonicus LSP_Lj1</name>
    <dbReference type="NCBI Taxonomy" id="1255658"/>
    <lineage>
        <taxon>Bacteria</taxon>
        <taxon>Bacillati</taxon>
        <taxon>Actinomycetota</taxon>
        <taxon>Actinomycetes</taxon>
        <taxon>Propionibacteriales</taxon>
        <taxon>Propionibacteriaceae</taxon>
        <taxon>Luteococcus</taxon>
    </lineage>
</organism>
<dbReference type="PANTHER" id="PTHR31435:SF10">
    <property type="entry name" value="BSR4717 PROTEIN"/>
    <property type="match status" value="1"/>
</dbReference>
<dbReference type="InterPro" id="IPR045057">
    <property type="entry name" value="Gcn5-rel_NAT"/>
</dbReference>
<sequence>MTITVALKNEKKRYEAAVDGQPAGFITYEPQGDVLDLQHTEIDSAYEGKGVGTELVKQTLDLIRSIGKKVKPSCPFVKKFIDENAEYQDLLA</sequence>
<evidence type="ECO:0000259" key="2">
    <source>
        <dbReference type="PROSITE" id="PS51729"/>
    </source>
</evidence>
<reference evidence="3 4" key="1">
    <citation type="submission" date="2017-02" db="EMBL/GenBank/DDBJ databases">
        <authorList>
            <person name="Peterson S.W."/>
        </authorList>
    </citation>
    <scope>NUCLEOTIDE SEQUENCE [LARGE SCALE GENOMIC DNA]</scope>
    <source>
        <strain evidence="3 4">LSP_Lj1</strain>
    </source>
</reference>
<dbReference type="Gene3D" id="3.40.630.30">
    <property type="match status" value="1"/>
</dbReference>
<dbReference type="PROSITE" id="PS51729">
    <property type="entry name" value="GNAT_YJDJ"/>
    <property type="match status" value="1"/>
</dbReference>
<evidence type="ECO:0000259" key="1">
    <source>
        <dbReference type="PROSITE" id="PS51186"/>
    </source>
</evidence>
<protein>
    <submittedName>
        <fullName evidence="3">Uncharacterized protein</fullName>
    </submittedName>
</protein>
<dbReference type="RefSeq" id="WP_094765216.1">
    <property type="nucleotide sequence ID" value="NZ_FUKQ01000043.1"/>
</dbReference>
<feature type="domain" description="N-acetyltransferase" evidence="1">
    <location>
        <begin position="1"/>
        <end position="92"/>
    </location>
</feature>
<dbReference type="InterPro" id="IPR031165">
    <property type="entry name" value="GNAT_YJDJ"/>
</dbReference>
<dbReference type="InterPro" id="IPR000182">
    <property type="entry name" value="GNAT_dom"/>
</dbReference>
<dbReference type="AlphaFoldDB" id="A0A1R4K3F9"/>
<dbReference type="InterPro" id="IPR016181">
    <property type="entry name" value="Acyl_CoA_acyltransferase"/>
</dbReference>
<dbReference type="PANTHER" id="PTHR31435">
    <property type="entry name" value="PROTEIN NATD1"/>
    <property type="match status" value="1"/>
</dbReference>
<name>A0A1R4K3F9_9ACTN</name>
<dbReference type="SUPFAM" id="SSF55729">
    <property type="entry name" value="Acyl-CoA N-acyltransferases (Nat)"/>
    <property type="match status" value="1"/>
</dbReference>
<proteinExistence type="predicted"/>
<dbReference type="STRING" id="1255658.FM114_11040"/>
<dbReference type="EMBL" id="FUKQ01000043">
    <property type="protein sequence ID" value="SJN38553.1"/>
    <property type="molecule type" value="Genomic_DNA"/>
</dbReference>
<keyword evidence="4" id="KW-1185">Reference proteome</keyword>